<reference evidence="1 2" key="1">
    <citation type="submission" date="2018-01" db="EMBL/GenBank/DDBJ databases">
        <title>Complete genome sequence of Bacteriovorax stolpii DSM12778.</title>
        <authorList>
            <person name="Tang B."/>
            <person name="Chang J."/>
        </authorList>
    </citation>
    <scope>NUCLEOTIDE SEQUENCE [LARGE SCALE GENOMIC DNA]</scope>
    <source>
        <strain evidence="1 2">DSM 12778</strain>
    </source>
</reference>
<dbReference type="EMBL" id="CP025704">
    <property type="protein sequence ID" value="AUN99751.1"/>
    <property type="molecule type" value="Genomic_DNA"/>
</dbReference>
<sequence length="234" mass="25844">MLKSFLMSSLLLSSAVAMSASLQEIPSHLNIEDFSGNTYSAIEAVDAVKITINKEIIIGVNRARLITDGGGYGCMLVNNESQKIVLNKGQVLSGRGEFRRVYLDWSNLGEGKEFSLRDANKNEFLLQCGSLNKGHSAYYYGEGADSYRADMKECNTHHGMVTESEMGPAVFREATTAEKLQDLAFGTVKYVNGMSGVSRSKGYYFKCAHYPHKISDIKETFAEFGMNLDLLTVK</sequence>
<proteinExistence type="predicted"/>
<dbReference type="Proteomes" id="UP000235584">
    <property type="component" value="Chromosome"/>
</dbReference>
<name>A0A2K9NW61_BACTC</name>
<evidence type="ECO:0000313" key="1">
    <source>
        <dbReference type="EMBL" id="AUN99751.1"/>
    </source>
</evidence>
<keyword evidence="2" id="KW-1185">Reference proteome</keyword>
<dbReference type="RefSeq" id="WP_102245040.1">
    <property type="nucleotide sequence ID" value="NZ_CP025704.1"/>
</dbReference>
<organism evidence="1 2">
    <name type="scientific">Bacteriovorax stolpii</name>
    <name type="common">Bdellovibrio stolpii</name>
    <dbReference type="NCBI Taxonomy" id="960"/>
    <lineage>
        <taxon>Bacteria</taxon>
        <taxon>Pseudomonadati</taxon>
        <taxon>Bdellovibrionota</taxon>
        <taxon>Bacteriovoracia</taxon>
        <taxon>Bacteriovoracales</taxon>
        <taxon>Bacteriovoracaceae</taxon>
        <taxon>Bacteriovorax</taxon>
    </lineage>
</organism>
<dbReference type="KEGG" id="bsto:C0V70_16880"/>
<evidence type="ECO:0000313" key="2">
    <source>
        <dbReference type="Proteomes" id="UP000235584"/>
    </source>
</evidence>
<gene>
    <name evidence="1" type="ORF">C0V70_16880</name>
</gene>
<protein>
    <submittedName>
        <fullName evidence="1">Uncharacterized protein</fullName>
    </submittedName>
</protein>
<accession>A0A2K9NW61</accession>
<dbReference type="AlphaFoldDB" id="A0A2K9NW61"/>